<accession>A0ABY4D2I8</accession>
<feature type="compositionally biased region" description="Acidic residues" evidence="1">
    <location>
        <begin position="123"/>
        <end position="146"/>
    </location>
</feature>
<keyword evidence="3" id="KW-1185">Reference proteome</keyword>
<protein>
    <submittedName>
        <fullName evidence="2">Uncharacterized protein</fullName>
    </submittedName>
</protein>
<dbReference type="RefSeq" id="WP_243801889.1">
    <property type="nucleotide sequence ID" value="NZ_CP094669.1"/>
</dbReference>
<evidence type="ECO:0000313" key="2">
    <source>
        <dbReference type="EMBL" id="UOG76735.1"/>
    </source>
</evidence>
<organism evidence="2 3">
    <name type="scientific">Hymenobacter tibetensis</name>
    <dbReference type="NCBI Taxonomy" id="497967"/>
    <lineage>
        <taxon>Bacteria</taxon>
        <taxon>Pseudomonadati</taxon>
        <taxon>Bacteroidota</taxon>
        <taxon>Cytophagia</taxon>
        <taxon>Cytophagales</taxon>
        <taxon>Hymenobacteraceae</taxon>
        <taxon>Hymenobacter</taxon>
    </lineage>
</organism>
<evidence type="ECO:0000313" key="3">
    <source>
        <dbReference type="Proteomes" id="UP000831113"/>
    </source>
</evidence>
<feature type="region of interest" description="Disordered" evidence="1">
    <location>
        <begin position="114"/>
        <end position="170"/>
    </location>
</feature>
<dbReference type="Proteomes" id="UP000831113">
    <property type="component" value="Chromosome"/>
</dbReference>
<evidence type="ECO:0000256" key="1">
    <source>
        <dbReference type="SAM" id="MobiDB-lite"/>
    </source>
</evidence>
<proteinExistence type="predicted"/>
<name>A0ABY4D2I8_9BACT</name>
<gene>
    <name evidence="2" type="ORF">MTX78_09055</name>
</gene>
<reference evidence="2 3" key="1">
    <citation type="submission" date="2022-03" db="EMBL/GenBank/DDBJ databases">
        <title>Hymenobactersp. isolated from the air.</title>
        <authorList>
            <person name="Won M."/>
            <person name="Kwon S.-W."/>
        </authorList>
    </citation>
    <scope>NUCLEOTIDE SEQUENCE [LARGE SCALE GENOMIC DNA]</scope>
    <source>
        <strain evidence="2 3">KACC 21982</strain>
    </source>
</reference>
<dbReference type="EMBL" id="CP094669">
    <property type="protein sequence ID" value="UOG76735.1"/>
    <property type="molecule type" value="Genomic_DNA"/>
</dbReference>
<sequence>MEPQSTSPGRWQADLNNFFATVDRENQAFSHNLTRQGTFYSEVARPALEAAAEALRQHGRTCETGLDQSRIYLIVHRPEGPVEFQYAVVAEARIETVTPYIHCWFEENELADKATEAAGQKEETEDEDDKDESDADGESEGEDEEKDEKKDDKKPARTKTIELLSTWTEGREIESVTREEILADFTTHYKEAVTRLRTHLHTTPQ</sequence>